<evidence type="ECO:0000259" key="14">
    <source>
        <dbReference type="Pfam" id="PF01729"/>
    </source>
</evidence>
<evidence type="ECO:0000256" key="13">
    <source>
        <dbReference type="PIRNR" id="PIRNR006250"/>
    </source>
</evidence>
<keyword evidence="8 13" id="KW-0328">Glycosyltransferase</keyword>
<dbReference type="Proteomes" id="UP000650511">
    <property type="component" value="Unassembled WGS sequence"/>
</dbReference>
<dbReference type="SUPFAM" id="SSF51690">
    <property type="entry name" value="Nicotinate/Quinolinate PRTase C-terminal domain-like"/>
    <property type="match status" value="1"/>
</dbReference>
<dbReference type="Gene3D" id="3.20.20.70">
    <property type="entry name" value="Aldolase class I"/>
    <property type="match status" value="1"/>
</dbReference>
<evidence type="ECO:0000313" key="16">
    <source>
        <dbReference type="EMBL" id="GGI07772.1"/>
    </source>
</evidence>
<evidence type="ECO:0000256" key="2">
    <source>
        <dbReference type="ARBA" id="ARBA00004893"/>
    </source>
</evidence>
<name>A0A8J3ABT2_9ACTN</name>
<dbReference type="Gene3D" id="3.90.1170.20">
    <property type="entry name" value="Quinolinate phosphoribosyl transferase, N-terminal domain"/>
    <property type="match status" value="1"/>
</dbReference>
<dbReference type="Pfam" id="PF02749">
    <property type="entry name" value="QRPTase_N"/>
    <property type="match status" value="1"/>
</dbReference>
<dbReference type="UniPathway" id="UPA00253">
    <property type="reaction ID" value="UER00331"/>
</dbReference>
<evidence type="ECO:0000256" key="4">
    <source>
        <dbReference type="ARBA" id="ARBA00011218"/>
    </source>
</evidence>
<dbReference type="InterPro" id="IPR013785">
    <property type="entry name" value="Aldolase_TIM"/>
</dbReference>
<dbReference type="GO" id="GO:0004514">
    <property type="term" value="F:nicotinate-nucleotide diphosphorylase (carboxylating) activity"/>
    <property type="evidence" value="ECO:0007669"/>
    <property type="project" value="UniProtKB-EC"/>
</dbReference>
<dbReference type="InterPro" id="IPR002638">
    <property type="entry name" value="Quinolinate_PRibosylTrfase_C"/>
</dbReference>
<comment type="caution">
    <text evidence="16">The sequence shown here is derived from an EMBL/GenBank/DDBJ whole genome shotgun (WGS) entry which is preliminary data.</text>
</comment>
<dbReference type="PIRSF" id="PIRSF006250">
    <property type="entry name" value="NadC_ModD"/>
    <property type="match status" value="1"/>
</dbReference>
<dbReference type="GO" id="GO:0005737">
    <property type="term" value="C:cytoplasm"/>
    <property type="evidence" value="ECO:0007669"/>
    <property type="project" value="TreeGrafter"/>
</dbReference>
<comment type="pathway">
    <text evidence="2">Cofactor biosynthesis; NAD(+) biosynthesis; nicotinate D-ribonucleotide from quinolinate: step 1/1.</text>
</comment>
<dbReference type="InterPro" id="IPR027277">
    <property type="entry name" value="NadC/ModD"/>
</dbReference>
<keyword evidence="9 13" id="KW-0808">Transferase</keyword>
<dbReference type="FunFam" id="3.90.1170.20:FF:000001">
    <property type="entry name" value="Nicotinate-nucleotide diphosphorylase (Carboxylating)"/>
    <property type="match status" value="1"/>
</dbReference>
<dbReference type="EMBL" id="BMHA01000009">
    <property type="protein sequence ID" value="GGI07772.1"/>
    <property type="molecule type" value="Genomic_DNA"/>
</dbReference>
<evidence type="ECO:0000256" key="10">
    <source>
        <dbReference type="ARBA" id="ARBA00033102"/>
    </source>
</evidence>
<dbReference type="InterPro" id="IPR022412">
    <property type="entry name" value="Quinolinate_PRibosylTrfase_N"/>
</dbReference>
<comment type="similarity">
    <text evidence="3 13">Belongs to the NadC/ModD family.</text>
</comment>
<gene>
    <name evidence="16" type="primary">nadC</name>
    <name evidence="16" type="ORF">GCM10011354_25760</name>
</gene>
<dbReference type="FunFam" id="3.20.20.70:FF:000030">
    <property type="entry name" value="Nicotinate-nucleotide pyrophosphorylase, carboxylating"/>
    <property type="match status" value="1"/>
</dbReference>
<evidence type="ECO:0000256" key="8">
    <source>
        <dbReference type="ARBA" id="ARBA00022676"/>
    </source>
</evidence>
<proteinExistence type="inferred from homology"/>
<keyword evidence="7" id="KW-0662">Pyridine nucleotide biosynthesis</keyword>
<sequence length="287" mass="29773">MSAAGREAVRRALEEDLGEAGDLTSIATVPADASGHAAFVARESGVVAGLALVAQTYEQVDPDVVVTFEVHDGDGVDAGQRLATVRGPLRSILTGERTALNFLTHLSGIATRTAAFVGAIEGTGCVVRDTRKTTPGLRLLEKAAVRAGGGVSHRTGLFDALLVKDNHVAAAGSIEAATRRALAGSGGRPVQVEVDSLAQLDEAVEAGARDLLLDNFGVEDTATAVARVRELEGDHGRIRLESSGRVDLDTVAGYARTGVDRVSVGAITHSAPQLDVGLDIRLDDTER</sequence>
<dbReference type="Pfam" id="PF01729">
    <property type="entry name" value="QRPTase_C"/>
    <property type="match status" value="1"/>
</dbReference>
<dbReference type="GO" id="GO:0009435">
    <property type="term" value="P:NAD+ biosynthetic process"/>
    <property type="evidence" value="ECO:0007669"/>
    <property type="project" value="UniProtKB-UniPathway"/>
</dbReference>
<feature type="domain" description="Quinolinate phosphoribosyl transferase N-terminal" evidence="15">
    <location>
        <begin position="22"/>
        <end position="107"/>
    </location>
</feature>
<dbReference type="CDD" id="cd01572">
    <property type="entry name" value="QPRTase"/>
    <property type="match status" value="1"/>
</dbReference>
<evidence type="ECO:0000256" key="9">
    <source>
        <dbReference type="ARBA" id="ARBA00022679"/>
    </source>
</evidence>
<comment type="function">
    <text evidence="1">Involved in the catabolism of quinolinic acid (QA).</text>
</comment>
<evidence type="ECO:0000259" key="15">
    <source>
        <dbReference type="Pfam" id="PF02749"/>
    </source>
</evidence>
<dbReference type="InterPro" id="IPR036068">
    <property type="entry name" value="Nicotinate_pribotase-like_C"/>
</dbReference>
<dbReference type="InterPro" id="IPR004393">
    <property type="entry name" value="NadC"/>
</dbReference>
<dbReference type="NCBIfam" id="TIGR00078">
    <property type="entry name" value="nadC"/>
    <property type="match status" value="1"/>
</dbReference>
<evidence type="ECO:0000256" key="1">
    <source>
        <dbReference type="ARBA" id="ARBA00003237"/>
    </source>
</evidence>
<reference evidence="16" key="1">
    <citation type="journal article" date="2014" name="Int. J. Syst. Evol. Microbiol.">
        <title>Complete genome sequence of Corynebacterium casei LMG S-19264T (=DSM 44701T), isolated from a smear-ripened cheese.</title>
        <authorList>
            <consortium name="US DOE Joint Genome Institute (JGI-PGF)"/>
            <person name="Walter F."/>
            <person name="Albersmeier A."/>
            <person name="Kalinowski J."/>
            <person name="Ruckert C."/>
        </authorList>
    </citation>
    <scope>NUCLEOTIDE SEQUENCE</scope>
    <source>
        <strain evidence="16">CGMCC 1.14988</strain>
    </source>
</reference>
<evidence type="ECO:0000256" key="11">
    <source>
        <dbReference type="ARBA" id="ARBA00047445"/>
    </source>
</evidence>
<accession>A0A8J3ABT2</accession>
<comment type="catalytic activity">
    <reaction evidence="11">
        <text>nicotinate beta-D-ribonucleotide + CO2 + diphosphate = quinolinate + 5-phospho-alpha-D-ribose 1-diphosphate + 2 H(+)</text>
        <dbReference type="Rhea" id="RHEA:12733"/>
        <dbReference type="ChEBI" id="CHEBI:15378"/>
        <dbReference type="ChEBI" id="CHEBI:16526"/>
        <dbReference type="ChEBI" id="CHEBI:29959"/>
        <dbReference type="ChEBI" id="CHEBI:33019"/>
        <dbReference type="ChEBI" id="CHEBI:57502"/>
        <dbReference type="ChEBI" id="CHEBI:58017"/>
        <dbReference type="EC" id="2.4.2.19"/>
    </reaction>
</comment>
<dbReference type="PANTHER" id="PTHR32179">
    <property type="entry name" value="NICOTINATE-NUCLEOTIDE PYROPHOSPHORYLASE [CARBOXYLATING]"/>
    <property type="match status" value="1"/>
</dbReference>
<dbReference type="SUPFAM" id="SSF54675">
    <property type="entry name" value="Nicotinate/Quinolinate PRTase N-terminal domain-like"/>
    <property type="match status" value="1"/>
</dbReference>
<dbReference type="EC" id="2.4.2.19" evidence="5"/>
<evidence type="ECO:0000256" key="7">
    <source>
        <dbReference type="ARBA" id="ARBA00022642"/>
    </source>
</evidence>
<protein>
    <recommendedName>
        <fullName evidence="6">Nicotinate-nucleotide pyrophosphorylase [carboxylating]</fullName>
        <ecNumber evidence="5">2.4.2.19</ecNumber>
    </recommendedName>
    <alternativeName>
        <fullName evidence="12">Probable nicotinate-nucleotide pyrophosphorylase [carboxylating]</fullName>
    </alternativeName>
    <alternativeName>
        <fullName evidence="10">Quinolinate phosphoribosyltransferase [decarboxylating]</fullName>
    </alternativeName>
</protein>
<evidence type="ECO:0000256" key="3">
    <source>
        <dbReference type="ARBA" id="ARBA00009400"/>
    </source>
</evidence>
<dbReference type="PANTHER" id="PTHR32179:SF3">
    <property type="entry name" value="NICOTINATE-NUCLEOTIDE PYROPHOSPHORYLASE [CARBOXYLATING]"/>
    <property type="match status" value="1"/>
</dbReference>
<dbReference type="GO" id="GO:0034213">
    <property type="term" value="P:quinolinate catabolic process"/>
    <property type="evidence" value="ECO:0007669"/>
    <property type="project" value="TreeGrafter"/>
</dbReference>
<evidence type="ECO:0000256" key="6">
    <source>
        <dbReference type="ARBA" id="ARBA00020990"/>
    </source>
</evidence>
<evidence type="ECO:0000256" key="5">
    <source>
        <dbReference type="ARBA" id="ARBA00011944"/>
    </source>
</evidence>
<evidence type="ECO:0000313" key="17">
    <source>
        <dbReference type="Proteomes" id="UP000650511"/>
    </source>
</evidence>
<comment type="subunit">
    <text evidence="4">Hexamer formed by 3 homodimers.</text>
</comment>
<reference evidence="16" key="2">
    <citation type="submission" date="2020-09" db="EMBL/GenBank/DDBJ databases">
        <authorList>
            <person name="Sun Q."/>
            <person name="Zhou Y."/>
        </authorList>
    </citation>
    <scope>NUCLEOTIDE SEQUENCE</scope>
    <source>
        <strain evidence="16">CGMCC 1.14988</strain>
    </source>
</reference>
<dbReference type="AlphaFoldDB" id="A0A8J3ABT2"/>
<evidence type="ECO:0000256" key="12">
    <source>
        <dbReference type="ARBA" id="ARBA00069173"/>
    </source>
</evidence>
<dbReference type="InterPro" id="IPR037128">
    <property type="entry name" value="Quinolinate_PRibosylTase_N_sf"/>
</dbReference>
<feature type="domain" description="Quinolinate phosphoribosyl transferase C-terminal" evidence="14">
    <location>
        <begin position="109"/>
        <end position="279"/>
    </location>
</feature>
<keyword evidence="17" id="KW-1185">Reference proteome</keyword>
<organism evidence="16 17">
    <name type="scientific">Egicoccus halophilus</name>
    <dbReference type="NCBI Taxonomy" id="1670830"/>
    <lineage>
        <taxon>Bacteria</taxon>
        <taxon>Bacillati</taxon>
        <taxon>Actinomycetota</taxon>
        <taxon>Nitriliruptoria</taxon>
        <taxon>Egicoccales</taxon>
        <taxon>Egicoccaceae</taxon>
        <taxon>Egicoccus</taxon>
    </lineage>
</organism>